<gene>
    <name evidence="1" type="ORF">SAMN04487993_10864</name>
</gene>
<reference evidence="1 2" key="1">
    <citation type="submission" date="2016-10" db="EMBL/GenBank/DDBJ databases">
        <authorList>
            <person name="de Groot N.N."/>
        </authorList>
    </citation>
    <scope>NUCLEOTIDE SEQUENCE [LARGE SCALE GENOMIC DNA]</scope>
    <source>
        <strain evidence="1 2">DSM 26424</strain>
    </source>
</reference>
<protein>
    <recommendedName>
        <fullName evidence="3">Acyl-CoA transferase</fullName>
    </recommendedName>
</protein>
<accession>A0A1G8VBY7</accession>
<dbReference type="Proteomes" id="UP000199093">
    <property type="component" value="Unassembled WGS sequence"/>
</dbReference>
<dbReference type="OrthoDB" id="7205837at2"/>
<dbReference type="AlphaFoldDB" id="A0A1G8VBY7"/>
<proteinExistence type="predicted"/>
<keyword evidence="2" id="KW-1185">Reference proteome</keyword>
<evidence type="ECO:0000313" key="2">
    <source>
        <dbReference type="Proteomes" id="UP000199093"/>
    </source>
</evidence>
<dbReference type="RefSeq" id="WP_089852606.1">
    <property type="nucleotide sequence ID" value="NZ_FNEJ01000086.1"/>
</dbReference>
<sequence>MTSRHEAALDAILSALAPLAAQVMREEDLPVLCPPEGLVNLVPEDPEEEGQQLGTGIREWSRLVELECVVQAAEGPARAAALDILLSEVAALLLADRSLGGTVSWCEPGAPQASDTVPMEGAESLKGAVLPVTLFYETPQNPME</sequence>
<evidence type="ECO:0000313" key="1">
    <source>
        <dbReference type="EMBL" id="SDJ63523.1"/>
    </source>
</evidence>
<organism evidence="1 2">
    <name type="scientific">Salipiger marinus</name>
    <dbReference type="NCBI Taxonomy" id="555512"/>
    <lineage>
        <taxon>Bacteria</taxon>
        <taxon>Pseudomonadati</taxon>
        <taxon>Pseudomonadota</taxon>
        <taxon>Alphaproteobacteria</taxon>
        <taxon>Rhodobacterales</taxon>
        <taxon>Roseobacteraceae</taxon>
        <taxon>Salipiger</taxon>
    </lineage>
</organism>
<evidence type="ECO:0008006" key="3">
    <source>
        <dbReference type="Google" id="ProtNLM"/>
    </source>
</evidence>
<dbReference type="STRING" id="555512.SAMN04487993_10864"/>
<name>A0A1G8VBY7_9RHOB</name>
<dbReference type="EMBL" id="FNEJ01000086">
    <property type="protein sequence ID" value="SDJ63523.1"/>
    <property type="molecule type" value="Genomic_DNA"/>
</dbReference>